<keyword evidence="2" id="KW-1185">Reference proteome</keyword>
<organism evidence="1 2">
    <name type="scientific">Paenibacillus larvae subsp. larvae DSM 25430</name>
    <dbReference type="NCBI Taxonomy" id="697284"/>
    <lineage>
        <taxon>Bacteria</taxon>
        <taxon>Bacillati</taxon>
        <taxon>Bacillota</taxon>
        <taxon>Bacilli</taxon>
        <taxon>Bacillales</taxon>
        <taxon>Paenibacillaceae</taxon>
        <taxon>Paenibacillus</taxon>
    </lineage>
</organism>
<dbReference type="EMBL" id="CP003356">
    <property type="protein sequence ID" value="AHD07803.1"/>
    <property type="molecule type" value="Genomic_DNA"/>
</dbReference>
<protein>
    <submittedName>
        <fullName evidence="1">Uncharacterized protein</fullName>
    </submittedName>
</protein>
<gene>
    <name evidence="1" type="ORF">ERIC2_10p00190</name>
</gene>
<sequence length="59" mass="6840">MKRAAMPFILPFSKPTMEQNARFMPGQLVDRDAQRRAIRIPKELSFGQPEAVFRSSNKF</sequence>
<accession>V9WCA1</accession>
<geneLocation type="plasmid" evidence="1 2">
    <name>pPLA2_10</name>
</geneLocation>
<dbReference type="HOGENOM" id="CLU_2956207_0_0_9"/>
<evidence type="ECO:0000313" key="2">
    <source>
        <dbReference type="Proteomes" id="UP000029431"/>
    </source>
</evidence>
<dbReference type="KEGG" id="plv:ERIC2_10p00190"/>
<name>V9WCA1_9BACL</name>
<keyword evidence="1" id="KW-0614">Plasmid</keyword>
<dbReference type="AlphaFoldDB" id="V9WCA1"/>
<proteinExistence type="predicted"/>
<reference evidence="1 2" key="1">
    <citation type="journal article" date="2014" name="PLoS ONE">
        <title>How to Kill the Honey Bee Larva: Genomic Potential and Virulence Mechanisms of Paenibacillus larvae.</title>
        <authorList>
            <person name="Djukic M."/>
            <person name="Brzuszkiewicz E."/>
            <person name="Funfhaus A."/>
            <person name="Voss J."/>
            <person name="Gollnow K."/>
            <person name="Poppinga L."/>
            <person name="Liesegang H."/>
            <person name="Garcia-Gonzalez E."/>
            <person name="Genersch E."/>
            <person name="Daniel R."/>
        </authorList>
    </citation>
    <scope>NUCLEOTIDE SEQUENCE [LARGE SCALE GENOMIC DNA]</scope>
    <source>
        <strain evidence="1 2">DSM 25430</strain>
        <plasmid evidence="2">Plasmid pPLA2_10</plasmid>
    </source>
</reference>
<dbReference type="Proteomes" id="UP000029431">
    <property type="component" value="Plasmid pPLA2_10"/>
</dbReference>
<evidence type="ECO:0000313" key="1">
    <source>
        <dbReference type="EMBL" id="AHD07803.1"/>
    </source>
</evidence>